<gene>
    <name evidence="1" type="primary">COG4</name>
    <name evidence="1" type="ORF">IWQ57_001035</name>
</gene>
<name>A0ACC1K5J1_9FUNG</name>
<protein>
    <submittedName>
        <fullName evidence="1">Golgi transport complex subunit 4</fullName>
    </submittedName>
</protein>
<dbReference type="EMBL" id="JANBUJ010000152">
    <property type="protein sequence ID" value="KAJ2773973.1"/>
    <property type="molecule type" value="Genomic_DNA"/>
</dbReference>
<sequence>AVLISRQTATFNRFLASRAAPEAQALADVPGGAERVFLGPAAIAKLVPLSMQPTRDAGAVVDGATGLVRNTPLAARMRWLTDVYVSLEVFFVGRSVAKAMALDDVDSLTGWQDAVNSDAGTGTGASATQHRAQPGVRRGPGGAFASEARDIQQTSSCVGDMFFVVKTALEHVISMQRPAAVGAVAQCVISAMNSEFLSAMEACALSSWSGAAGQAPAQRRILVAINNLDLACVYLQKTVDGLREMIGREWPPEGGGDGDSDRAAAHAAIDTFAAFAGKFAHAKQRALEQLGAQLLKPWMRTILQQSYRDIKYVLTDEEFNDVQNDNLFQKRFVLKFGHLVQQLRPRLAGANYAAALELSIATLAQDWERAIRQSKFNMLGGIMFEKDVREIQRFLEQEADVPLRPRFGRLTQMADALAVESAADAKQLLLARPAAGTDVAGPAPLSAKEIRALLENRIDVADSDISSLGI</sequence>
<evidence type="ECO:0000313" key="1">
    <source>
        <dbReference type="EMBL" id="KAJ2773973.1"/>
    </source>
</evidence>
<proteinExistence type="predicted"/>
<feature type="non-terminal residue" evidence="1">
    <location>
        <position position="1"/>
    </location>
</feature>
<evidence type="ECO:0000313" key="2">
    <source>
        <dbReference type="Proteomes" id="UP001140234"/>
    </source>
</evidence>
<keyword evidence="2" id="KW-1185">Reference proteome</keyword>
<organism evidence="1 2">
    <name type="scientific">Coemansia nantahalensis</name>
    <dbReference type="NCBI Taxonomy" id="2789366"/>
    <lineage>
        <taxon>Eukaryota</taxon>
        <taxon>Fungi</taxon>
        <taxon>Fungi incertae sedis</taxon>
        <taxon>Zoopagomycota</taxon>
        <taxon>Kickxellomycotina</taxon>
        <taxon>Kickxellomycetes</taxon>
        <taxon>Kickxellales</taxon>
        <taxon>Kickxellaceae</taxon>
        <taxon>Coemansia</taxon>
    </lineage>
</organism>
<comment type="caution">
    <text evidence="1">The sequence shown here is derived from an EMBL/GenBank/DDBJ whole genome shotgun (WGS) entry which is preliminary data.</text>
</comment>
<reference evidence="1" key="1">
    <citation type="submission" date="2022-07" db="EMBL/GenBank/DDBJ databases">
        <title>Phylogenomic reconstructions and comparative analyses of Kickxellomycotina fungi.</title>
        <authorList>
            <person name="Reynolds N.K."/>
            <person name="Stajich J.E."/>
            <person name="Barry K."/>
            <person name="Grigoriev I.V."/>
            <person name="Crous P."/>
            <person name="Smith M.E."/>
        </authorList>
    </citation>
    <scope>NUCLEOTIDE SEQUENCE</scope>
    <source>
        <strain evidence="1">CBS 109366</strain>
    </source>
</reference>
<accession>A0ACC1K5J1</accession>
<dbReference type="Proteomes" id="UP001140234">
    <property type="component" value="Unassembled WGS sequence"/>
</dbReference>